<accession>A0AAP0J9K0</accession>
<proteinExistence type="predicted"/>
<dbReference type="PANTHER" id="PTHR33210:SF24">
    <property type="entry name" value="POLLEN OLE E 1 ALLERGEN AND EXTENSIN FAMILY PROTEIN"/>
    <property type="match status" value="1"/>
</dbReference>
<dbReference type="PANTHER" id="PTHR33210">
    <property type="entry name" value="PROTODERMAL FACTOR 1"/>
    <property type="match status" value="1"/>
</dbReference>
<protein>
    <submittedName>
        <fullName evidence="3">Uncharacterized protein</fullName>
    </submittedName>
</protein>
<feature type="compositionally biased region" description="Pro residues" evidence="1">
    <location>
        <begin position="151"/>
        <end position="176"/>
    </location>
</feature>
<dbReference type="InterPro" id="IPR039923">
    <property type="entry name" value="Protodermal_1"/>
</dbReference>
<keyword evidence="4" id="KW-1185">Reference proteome</keyword>
<sequence>MESLCKLVFAVLLLLVAGLVHETEADGMITGTVYCDRCKDGRLSLFDYPLNGMKVTIACQDNTGQVTTWTEVTTNWFGSYTVRFDGTPDLSRCQAQLSGNGQGSTDCGAVAGPPQQLRLMFRMFEMEMYTVNSLLSQPAKPMSYCSTSSPSPSPQPKPVPMPSPPTLVPSPPPPSVRPPLAPFMEASACPSQNWTMPEYTCHWRFVQPDTKVAVAFGLIAARRYGTDMSLREALEGRGDVYRALLREGTTALLNSYNSVMFGYPTANVIYDMDLALMGSQRQALYTAMRFRRANSGHGTIPCKLNPCN</sequence>
<keyword evidence="2" id="KW-0732">Signal</keyword>
<organism evidence="3 4">
    <name type="scientific">Stephania japonica</name>
    <dbReference type="NCBI Taxonomy" id="461633"/>
    <lineage>
        <taxon>Eukaryota</taxon>
        <taxon>Viridiplantae</taxon>
        <taxon>Streptophyta</taxon>
        <taxon>Embryophyta</taxon>
        <taxon>Tracheophyta</taxon>
        <taxon>Spermatophyta</taxon>
        <taxon>Magnoliopsida</taxon>
        <taxon>Ranunculales</taxon>
        <taxon>Menispermaceae</taxon>
        <taxon>Menispermoideae</taxon>
        <taxon>Cissampelideae</taxon>
        <taxon>Stephania</taxon>
    </lineage>
</organism>
<comment type="caution">
    <text evidence="3">The sequence shown here is derived from an EMBL/GenBank/DDBJ whole genome shotgun (WGS) entry which is preliminary data.</text>
</comment>
<dbReference type="Pfam" id="PF01190">
    <property type="entry name" value="Pollen_Ole_e_1"/>
    <property type="match status" value="1"/>
</dbReference>
<dbReference type="AlphaFoldDB" id="A0AAP0J9K0"/>
<evidence type="ECO:0000256" key="1">
    <source>
        <dbReference type="SAM" id="MobiDB-lite"/>
    </source>
</evidence>
<evidence type="ECO:0000313" key="3">
    <source>
        <dbReference type="EMBL" id="KAK9129500.1"/>
    </source>
</evidence>
<dbReference type="Proteomes" id="UP001417504">
    <property type="component" value="Unassembled WGS sequence"/>
</dbReference>
<feature type="signal peptide" evidence="2">
    <location>
        <begin position="1"/>
        <end position="25"/>
    </location>
</feature>
<feature type="chain" id="PRO_5042866241" evidence="2">
    <location>
        <begin position="26"/>
        <end position="308"/>
    </location>
</feature>
<reference evidence="3 4" key="1">
    <citation type="submission" date="2024-01" db="EMBL/GenBank/DDBJ databases">
        <title>Genome assemblies of Stephania.</title>
        <authorList>
            <person name="Yang L."/>
        </authorList>
    </citation>
    <scope>NUCLEOTIDE SEQUENCE [LARGE SCALE GENOMIC DNA]</scope>
    <source>
        <strain evidence="3">QJT</strain>
        <tissue evidence="3">Leaf</tissue>
    </source>
</reference>
<dbReference type="EMBL" id="JBBNAE010000004">
    <property type="protein sequence ID" value="KAK9129500.1"/>
    <property type="molecule type" value="Genomic_DNA"/>
</dbReference>
<gene>
    <name evidence="3" type="ORF">Sjap_009987</name>
</gene>
<name>A0AAP0J9K0_9MAGN</name>
<evidence type="ECO:0000313" key="4">
    <source>
        <dbReference type="Proteomes" id="UP001417504"/>
    </source>
</evidence>
<feature type="region of interest" description="Disordered" evidence="1">
    <location>
        <begin position="142"/>
        <end position="176"/>
    </location>
</feature>
<evidence type="ECO:0000256" key="2">
    <source>
        <dbReference type="SAM" id="SignalP"/>
    </source>
</evidence>